<evidence type="ECO:0000313" key="4">
    <source>
        <dbReference type="Proteomes" id="UP000198629"/>
    </source>
</evidence>
<dbReference type="GO" id="GO:0008713">
    <property type="term" value="F:ADP-heptose-lipopolysaccharide heptosyltransferase activity"/>
    <property type="evidence" value="ECO:0007669"/>
    <property type="project" value="TreeGrafter"/>
</dbReference>
<dbReference type="Proteomes" id="UP000198629">
    <property type="component" value="Unassembled WGS sequence"/>
</dbReference>
<dbReference type="Pfam" id="PF01075">
    <property type="entry name" value="Glyco_transf_9"/>
    <property type="match status" value="1"/>
</dbReference>
<accession>A0A1G9DCT6</accession>
<dbReference type="RefSeq" id="WP_091471890.1">
    <property type="nucleotide sequence ID" value="NZ_FNFX01000003.1"/>
</dbReference>
<dbReference type="PANTHER" id="PTHR30160">
    <property type="entry name" value="TETRAACYLDISACCHARIDE 4'-KINASE-RELATED"/>
    <property type="match status" value="1"/>
</dbReference>
<dbReference type="SUPFAM" id="SSF53756">
    <property type="entry name" value="UDP-Glycosyltransferase/glycogen phosphorylase"/>
    <property type="match status" value="1"/>
</dbReference>
<dbReference type="InterPro" id="IPR002201">
    <property type="entry name" value="Glyco_trans_9"/>
</dbReference>
<organism evidence="3 4">
    <name type="scientific">Methylophilus rhizosphaerae</name>
    <dbReference type="NCBI Taxonomy" id="492660"/>
    <lineage>
        <taxon>Bacteria</taxon>
        <taxon>Pseudomonadati</taxon>
        <taxon>Pseudomonadota</taxon>
        <taxon>Betaproteobacteria</taxon>
        <taxon>Nitrosomonadales</taxon>
        <taxon>Methylophilaceae</taxon>
        <taxon>Methylophilus</taxon>
    </lineage>
</organism>
<dbReference type="InterPro" id="IPR051199">
    <property type="entry name" value="LPS_LOS_Heptosyltrfase"/>
</dbReference>
<protein>
    <submittedName>
        <fullName evidence="3">Heptosyltransferase-2</fullName>
    </submittedName>
</protein>
<sequence length="372" mass="40786">MTPQPKLMQYQDMDCFSATLDHAIISDLPRNPAIKRILIIKWGGMGDIVISTAIMEDISLAFPHAELHLNTMPAWQSLFDHDPRFSRVWCVNLQQRPGRWRAYRQWLAEVAAMQYDLVIDLQTNDKSRSLLAMLRLIGQAAPLLLGNHPCFPYTIRQRQELPQAHSFQIMQQTLLSAGIPLRTRSPKLNIAPVTVAAAAALLAQHGLATGSFAVFLCGSHAGGLTKRWGAAHYATLVEHCARQGERVVLLGGRDEAEECLAIASQYPRCVVNLCGQTSLLEVPVICSHAKYIVANDTGTAHLAAATSTAMTVICGPTNPLRVKPPGAHVLALQLDIPCKNCYAKQCSHHSCMGQLLPSQLLPYLPVSRAQNA</sequence>
<dbReference type="STRING" id="492660.SAMN05192566_1912"/>
<dbReference type="CDD" id="cd03789">
    <property type="entry name" value="GT9_LPS_heptosyltransferase"/>
    <property type="match status" value="1"/>
</dbReference>
<dbReference type="GO" id="GO:0009244">
    <property type="term" value="P:lipopolysaccharide core region biosynthetic process"/>
    <property type="evidence" value="ECO:0007669"/>
    <property type="project" value="TreeGrafter"/>
</dbReference>
<dbReference type="OrthoDB" id="9797795at2"/>
<reference evidence="4" key="1">
    <citation type="submission" date="2016-10" db="EMBL/GenBank/DDBJ databases">
        <authorList>
            <person name="Varghese N."/>
            <person name="Submissions S."/>
        </authorList>
    </citation>
    <scope>NUCLEOTIDE SEQUENCE [LARGE SCALE GENOMIC DNA]</scope>
    <source>
        <strain evidence="4">CBMB127</strain>
    </source>
</reference>
<evidence type="ECO:0000256" key="2">
    <source>
        <dbReference type="ARBA" id="ARBA00022679"/>
    </source>
</evidence>
<evidence type="ECO:0000256" key="1">
    <source>
        <dbReference type="ARBA" id="ARBA00022676"/>
    </source>
</evidence>
<name>A0A1G9DCT6_9PROT</name>
<dbReference type="AlphaFoldDB" id="A0A1G9DCT6"/>
<proteinExistence type="predicted"/>
<keyword evidence="4" id="KW-1185">Reference proteome</keyword>
<gene>
    <name evidence="3" type="ORF">SAMN05192566_1912</name>
</gene>
<keyword evidence="2 3" id="KW-0808">Transferase</keyword>
<keyword evidence="1" id="KW-0328">Glycosyltransferase</keyword>
<evidence type="ECO:0000313" key="3">
    <source>
        <dbReference type="EMBL" id="SDK61655.1"/>
    </source>
</evidence>
<dbReference type="EMBL" id="FNFX01000003">
    <property type="protein sequence ID" value="SDK61655.1"/>
    <property type="molecule type" value="Genomic_DNA"/>
</dbReference>
<dbReference type="GO" id="GO:0005829">
    <property type="term" value="C:cytosol"/>
    <property type="evidence" value="ECO:0007669"/>
    <property type="project" value="TreeGrafter"/>
</dbReference>
<dbReference type="Gene3D" id="3.40.50.2000">
    <property type="entry name" value="Glycogen Phosphorylase B"/>
    <property type="match status" value="2"/>
</dbReference>